<dbReference type="InterPro" id="IPR039421">
    <property type="entry name" value="Type_1_exporter"/>
</dbReference>
<sequence length="535" mass="61792">MRKKYNWRMVCGKDKWKIIVLLLSTASLIGMAAYSASMIAAILVNLIVYEKNVDTQNLKLLIGAFLISFCLIGFLRKIIITKLVRIRERIEEKIFIQFLNQNILESDYDGKLISMITEDKNKIIDFIENQLSELIESIVISIIMGGIVLYLDRVLFFCVLICSVISASSYIYAKKIELCEKERLVKVDEENKSFLELFRMIEILNFHKFSRRLLEQHRKTIHICSKKELEKQKMMLLFDTISYLCNIIRELIVIFYGSIYANMNIGMVIATLNMTSFFSEVARELGNYRVKNAECSTSIERLIKLLENETETAELSIKKQKVEKIKIENLSFQYENGGGLRKLSCSFEKNKINVVIGENGAGKTTLIKILCGLLIPQTGEVYFDEERQRNVDLRQNTAYVDQNNILLEGTILENITGYEETPDRNKVFQLIQELNLDAWISSIEGGIYHVLNSEVLEMSGGQRQRLSIARALYKNCPVLIMDEPTASLDEENKQKLWEVLKKIKEEKILIIVTHDKNLLKYAEQVEELKTGNIYK</sequence>
<dbReference type="Pfam" id="PF00664">
    <property type="entry name" value="ABC_membrane"/>
    <property type="match status" value="1"/>
</dbReference>
<name>A0ABS2EJR6_9FIRM</name>
<evidence type="ECO:0000259" key="9">
    <source>
        <dbReference type="PROSITE" id="PS50929"/>
    </source>
</evidence>
<accession>A0ABS2EJR6</accession>
<keyword evidence="5 7" id="KW-1133">Transmembrane helix</keyword>
<dbReference type="EMBL" id="JACJKH010000025">
    <property type="protein sequence ID" value="MBM6745117.1"/>
    <property type="molecule type" value="Genomic_DNA"/>
</dbReference>
<evidence type="ECO:0000313" key="10">
    <source>
        <dbReference type="EMBL" id="MBM6745117.1"/>
    </source>
</evidence>
<dbReference type="InterPro" id="IPR036640">
    <property type="entry name" value="ABC1_TM_sf"/>
</dbReference>
<dbReference type="InterPro" id="IPR003593">
    <property type="entry name" value="AAA+_ATPase"/>
</dbReference>
<dbReference type="InterPro" id="IPR011527">
    <property type="entry name" value="ABC1_TM_dom"/>
</dbReference>
<dbReference type="GO" id="GO:0005524">
    <property type="term" value="F:ATP binding"/>
    <property type="evidence" value="ECO:0007669"/>
    <property type="project" value="UniProtKB-KW"/>
</dbReference>
<evidence type="ECO:0000256" key="7">
    <source>
        <dbReference type="SAM" id="Phobius"/>
    </source>
</evidence>
<dbReference type="PROSITE" id="PS50893">
    <property type="entry name" value="ABC_TRANSPORTER_2"/>
    <property type="match status" value="1"/>
</dbReference>
<dbReference type="RefSeq" id="WP_138373771.1">
    <property type="nucleotide sequence ID" value="NZ_JACJKH010000025.1"/>
</dbReference>
<evidence type="ECO:0000256" key="1">
    <source>
        <dbReference type="ARBA" id="ARBA00004651"/>
    </source>
</evidence>
<dbReference type="SMART" id="SM00382">
    <property type="entry name" value="AAA"/>
    <property type="match status" value="1"/>
</dbReference>
<feature type="transmembrane region" description="Helical" evidence="7">
    <location>
        <begin position="131"/>
        <end position="148"/>
    </location>
</feature>
<evidence type="ECO:0000313" key="11">
    <source>
        <dbReference type="Proteomes" id="UP000775686"/>
    </source>
</evidence>
<dbReference type="CDD" id="cd03228">
    <property type="entry name" value="ABCC_MRP_Like"/>
    <property type="match status" value="1"/>
</dbReference>
<feature type="transmembrane region" description="Helical" evidence="7">
    <location>
        <begin position="20"/>
        <end position="48"/>
    </location>
</feature>
<keyword evidence="4 10" id="KW-0067">ATP-binding</keyword>
<dbReference type="PANTHER" id="PTHR24221">
    <property type="entry name" value="ATP-BINDING CASSETTE SUB-FAMILY B"/>
    <property type="match status" value="1"/>
</dbReference>
<feature type="transmembrane region" description="Helical" evidence="7">
    <location>
        <begin position="154"/>
        <end position="173"/>
    </location>
</feature>
<dbReference type="InterPro" id="IPR003439">
    <property type="entry name" value="ABC_transporter-like_ATP-bd"/>
</dbReference>
<reference evidence="10 11" key="1">
    <citation type="journal article" date="2021" name="Sci. Rep.">
        <title>The distribution of antibiotic resistance genes in chicken gut microbiota commensals.</title>
        <authorList>
            <person name="Juricova H."/>
            <person name="Matiasovicova J."/>
            <person name="Kubasova T."/>
            <person name="Cejkova D."/>
            <person name="Rychlik I."/>
        </authorList>
    </citation>
    <scope>NUCLEOTIDE SEQUENCE [LARGE SCALE GENOMIC DNA]</scope>
    <source>
        <strain evidence="10 11">An770</strain>
    </source>
</reference>
<feature type="domain" description="ABC transporter" evidence="8">
    <location>
        <begin position="325"/>
        <end position="535"/>
    </location>
</feature>
<dbReference type="Proteomes" id="UP000775686">
    <property type="component" value="Unassembled WGS sequence"/>
</dbReference>
<proteinExistence type="predicted"/>
<dbReference type="SUPFAM" id="SSF90123">
    <property type="entry name" value="ABC transporter transmembrane region"/>
    <property type="match status" value="1"/>
</dbReference>
<dbReference type="SUPFAM" id="SSF52540">
    <property type="entry name" value="P-loop containing nucleoside triphosphate hydrolases"/>
    <property type="match status" value="1"/>
</dbReference>
<dbReference type="InterPro" id="IPR027417">
    <property type="entry name" value="P-loop_NTPase"/>
</dbReference>
<dbReference type="InterPro" id="IPR017871">
    <property type="entry name" value="ABC_transporter-like_CS"/>
</dbReference>
<dbReference type="Gene3D" id="3.40.50.300">
    <property type="entry name" value="P-loop containing nucleotide triphosphate hydrolases"/>
    <property type="match status" value="1"/>
</dbReference>
<keyword evidence="2 7" id="KW-0812">Transmembrane</keyword>
<evidence type="ECO:0000259" key="8">
    <source>
        <dbReference type="PROSITE" id="PS50893"/>
    </source>
</evidence>
<dbReference type="PROSITE" id="PS50929">
    <property type="entry name" value="ABC_TM1F"/>
    <property type="match status" value="1"/>
</dbReference>
<evidence type="ECO:0000256" key="3">
    <source>
        <dbReference type="ARBA" id="ARBA00022741"/>
    </source>
</evidence>
<gene>
    <name evidence="10" type="ORF">H6A32_12555</name>
</gene>
<feature type="domain" description="ABC transmembrane type-1" evidence="9">
    <location>
        <begin position="18"/>
        <end position="288"/>
    </location>
</feature>
<dbReference type="PANTHER" id="PTHR24221:SF654">
    <property type="entry name" value="ATP-BINDING CASSETTE SUB-FAMILY B MEMBER 6"/>
    <property type="match status" value="1"/>
</dbReference>
<evidence type="ECO:0000256" key="2">
    <source>
        <dbReference type="ARBA" id="ARBA00022692"/>
    </source>
</evidence>
<evidence type="ECO:0000256" key="6">
    <source>
        <dbReference type="ARBA" id="ARBA00023136"/>
    </source>
</evidence>
<comment type="caution">
    <text evidence="10">The sequence shown here is derived from an EMBL/GenBank/DDBJ whole genome shotgun (WGS) entry which is preliminary data.</text>
</comment>
<comment type="subcellular location">
    <subcellularLocation>
        <location evidence="1">Cell membrane</location>
        <topology evidence="1">Multi-pass membrane protein</topology>
    </subcellularLocation>
</comment>
<keyword evidence="11" id="KW-1185">Reference proteome</keyword>
<evidence type="ECO:0000256" key="4">
    <source>
        <dbReference type="ARBA" id="ARBA00022840"/>
    </source>
</evidence>
<keyword evidence="6 7" id="KW-0472">Membrane</keyword>
<feature type="transmembrane region" description="Helical" evidence="7">
    <location>
        <begin position="60"/>
        <end position="79"/>
    </location>
</feature>
<dbReference type="Gene3D" id="1.20.1560.10">
    <property type="entry name" value="ABC transporter type 1, transmembrane domain"/>
    <property type="match status" value="1"/>
</dbReference>
<protein>
    <submittedName>
        <fullName evidence="10">ATP-binding cassette domain-containing protein</fullName>
    </submittedName>
</protein>
<evidence type="ECO:0000256" key="5">
    <source>
        <dbReference type="ARBA" id="ARBA00022989"/>
    </source>
</evidence>
<keyword evidence="3" id="KW-0547">Nucleotide-binding</keyword>
<dbReference type="Pfam" id="PF00005">
    <property type="entry name" value="ABC_tran"/>
    <property type="match status" value="1"/>
</dbReference>
<dbReference type="PROSITE" id="PS00211">
    <property type="entry name" value="ABC_TRANSPORTER_1"/>
    <property type="match status" value="1"/>
</dbReference>
<organism evidence="10 11">
    <name type="scientific">Drancourtella massiliensis</name>
    <dbReference type="NCBI Taxonomy" id="1632013"/>
    <lineage>
        <taxon>Bacteria</taxon>
        <taxon>Bacillati</taxon>
        <taxon>Bacillota</taxon>
        <taxon>Clostridia</taxon>
        <taxon>Eubacteriales</taxon>
        <taxon>Oscillospiraceae</taxon>
        <taxon>Drancourtella</taxon>
    </lineage>
</organism>